<dbReference type="PROSITE" id="PS51292">
    <property type="entry name" value="ZF_RING_CH"/>
    <property type="match status" value="1"/>
</dbReference>
<evidence type="ECO:0000259" key="5">
    <source>
        <dbReference type="PROSITE" id="PS51292"/>
    </source>
</evidence>
<feature type="domain" description="RING-CH-type" evidence="5">
    <location>
        <begin position="3"/>
        <end position="67"/>
    </location>
</feature>
<dbReference type="Pfam" id="PF12906">
    <property type="entry name" value="RINGv"/>
    <property type="match status" value="1"/>
</dbReference>
<dbReference type="OrthoDB" id="264354at2759"/>
<dbReference type="PANTHER" id="PTHR46347:SF1">
    <property type="entry name" value="RING_FYVE_PHD ZINC FINGER SUPERFAMILY PROTEIN"/>
    <property type="match status" value="1"/>
</dbReference>
<keyword evidence="7" id="KW-1185">Reference proteome</keyword>
<dbReference type="STRING" id="2282107.A0A286URY6"/>
<dbReference type="SUPFAM" id="SSF57850">
    <property type="entry name" value="RING/U-box"/>
    <property type="match status" value="1"/>
</dbReference>
<evidence type="ECO:0000256" key="3">
    <source>
        <dbReference type="ARBA" id="ARBA00022833"/>
    </source>
</evidence>
<feature type="transmembrane region" description="Helical" evidence="4">
    <location>
        <begin position="225"/>
        <end position="246"/>
    </location>
</feature>
<evidence type="ECO:0000256" key="2">
    <source>
        <dbReference type="ARBA" id="ARBA00022771"/>
    </source>
</evidence>
<dbReference type="Gene3D" id="3.30.40.10">
    <property type="entry name" value="Zinc/RING finger domain, C3HC4 (zinc finger)"/>
    <property type="match status" value="1"/>
</dbReference>
<dbReference type="CDD" id="cd16495">
    <property type="entry name" value="RING_CH-C4HC3_MARCH"/>
    <property type="match status" value="1"/>
</dbReference>
<keyword evidence="4" id="KW-1133">Transmembrane helix</keyword>
<protein>
    <submittedName>
        <fullName evidence="6">Zf-C3HC4-domain-containing</fullName>
    </submittedName>
</protein>
<dbReference type="InterPro" id="IPR013083">
    <property type="entry name" value="Znf_RING/FYVE/PHD"/>
</dbReference>
<reference evidence="6 7" key="1">
    <citation type="journal article" date="2017" name="Mol. Ecol.">
        <title>Comparative and population genomic landscape of Phellinus noxius: A hypervariable fungus causing root rot in trees.</title>
        <authorList>
            <person name="Chung C.L."/>
            <person name="Lee T.J."/>
            <person name="Akiba M."/>
            <person name="Lee H.H."/>
            <person name="Kuo T.H."/>
            <person name="Liu D."/>
            <person name="Ke H.M."/>
            <person name="Yokoi T."/>
            <person name="Roa M.B."/>
            <person name="Lu M.J."/>
            <person name="Chang Y.Y."/>
            <person name="Ann P.J."/>
            <person name="Tsai J.N."/>
            <person name="Chen C.Y."/>
            <person name="Tzean S.S."/>
            <person name="Ota Y."/>
            <person name="Hattori T."/>
            <person name="Sahashi N."/>
            <person name="Liou R.F."/>
            <person name="Kikuchi T."/>
            <person name="Tsai I.J."/>
        </authorList>
    </citation>
    <scope>NUCLEOTIDE SEQUENCE [LARGE SCALE GENOMIC DNA]</scope>
    <source>
        <strain evidence="6 7">FFPRI411160</strain>
    </source>
</reference>
<dbReference type="AlphaFoldDB" id="A0A286URY6"/>
<sequence length="267" mass="30361">MADNTNGEKQCRICLDGEDPLLGRLIRPCLCSGSIAYVHVECLQLWRRESQSAWYRCPQCHYKYMTVRANFIGMASNQIIIVTLSVFVFSCLAYVASFLVTLFLDDLDPDDTLHDGGFLFFGWGWVNPVDVAKNLIKTVLRALQDEDIIAVEDIFNLGSKSAPSRFIETPQKLGAIANFLRRILIGIPVLGATSIIQILWSTGFLRPFDLATRHRGRNRRDSRDFASVVILIAMIFGILRALWGIYKLTERYVQKLLHRAEDFIIEV</sequence>
<feature type="transmembrane region" description="Helical" evidence="4">
    <location>
        <begin position="79"/>
        <end position="104"/>
    </location>
</feature>
<dbReference type="EMBL" id="NBII01000002">
    <property type="protein sequence ID" value="PAV22341.1"/>
    <property type="molecule type" value="Genomic_DNA"/>
</dbReference>
<comment type="caution">
    <text evidence="6">The sequence shown here is derived from an EMBL/GenBank/DDBJ whole genome shotgun (WGS) entry which is preliminary data.</text>
</comment>
<evidence type="ECO:0000313" key="6">
    <source>
        <dbReference type="EMBL" id="PAV22341.1"/>
    </source>
</evidence>
<dbReference type="PANTHER" id="PTHR46347">
    <property type="entry name" value="RING/FYVE/PHD ZINC FINGER SUPERFAMILY PROTEIN"/>
    <property type="match status" value="1"/>
</dbReference>
<name>A0A286URY6_9AGAM</name>
<evidence type="ECO:0000313" key="7">
    <source>
        <dbReference type="Proteomes" id="UP000217199"/>
    </source>
</evidence>
<dbReference type="GO" id="GO:0008270">
    <property type="term" value="F:zinc ion binding"/>
    <property type="evidence" value="ECO:0007669"/>
    <property type="project" value="UniProtKB-KW"/>
</dbReference>
<organism evidence="6 7">
    <name type="scientific">Pyrrhoderma noxium</name>
    <dbReference type="NCBI Taxonomy" id="2282107"/>
    <lineage>
        <taxon>Eukaryota</taxon>
        <taxon>Fungi</taxon>
        <taxon>Dikarya</taxon>
        <taxon>Basidiomycota</taxon>
        <taxon>Agaricomycotina</taxon>
        <taxon>Agaricomycetes</taxon>
        <taxon>Hymenochaetales</taxon>
        <taxon>Hymenochaetaceae</taxon>
        <taxon>Pyrrhoderma</taxon>
    </lineage>
</organism>
<dbReference type="Proteomes" id="UP000217199">
    <property type="component" value="Unassembled WGS sequence"/>
</dbReference>
<keyword evidence="2" id="KW-0863">Zinc-finger</keyword>
<feature type="transmembrane region" description="Helical" evidence="4">
    <location>
        <begin position="183"/>
        <end position="205"/>
    </location>
</feature>
<keyword evidence="4" id="KW-0472">Membrane</keyword>
<gene>
    <name evidence="6" type="ORF">PNOK_0229800</name>
</gene>
<keyword evidence="1" id="KW-0479">Metal-binding</keyword>
<evidence type="ECO:0000256" key="4">
    <source>
        <dbReference type="SAM" id="Phobius"/>
    </source>
</evidence>
<dbReference type="InParanoid" id="A0A286URY6"/>
<keyword evidence="4" id="KW-0812">Transmembrane</keyword>
<evidence type="ECO:0000256" key="1">
    <source>
        <dbReference type="ARBA" id="ARBA00022723"/>
    </source>
</evidence>
<keyword evidence="3" id="KW-0862">Zinc</keyword>
<proteinExistence type="predicted"/>
<dbReference type="InterPro" id="IPR011016">
    <property type="entry name" value="Znf_RING-CH"/>
</dbReference>
<dbReference type="SMART" id="SM00744">
    <property type="entry name" value="RINGv"/>
    <property type="match status" value="1"/>
</dbReference>
<accession>A0A286URY6</accession>